<dbReference type="InterPro" id="IPR015910">
    <property type="entry name" value="I/U_nuclsd_hydro_CS"/>
</dbReference>
<evidence type="ECO:0000313" key="4">
    <source>
        <dbReference type="EMBL" id="XCG65194.1"/>
    </source>
</evidence>
<accession>A0AAU8DSB4</accession>
<evidence type="ECO:0000259" key="3">
    <source>
        <dbReference type="Pfam" id="PF01156"/>
    </source>
</evidence>
<dbReference type="Pfam" id="PF01156">
    <property type="entry name" value="IU_nuc_hydro"/>
    <property type="match status" value="1"/>
</dbReference>
<dbReference type="GO" id="GO:0008477">
    <property type="term" value="F:purine nucleosidase activity"/>
    <property type="evidence" value="ECO:0007669"/>
    <property type="project" value="TreeGrafter"/>
</dbReference>
<protein>
    <submittedName>
        <fullName evidence="4">Nucleoside hydrolase</fullName>
    </submittedName>
</protein>
<dbReference type="EMBL" id="CP159218">
    <property type="protein sequence ID" value="XCG65194.1"/>
    <property type="molecule type" value="Genomic_DNA"/>
</dbReference>
<keyword evidence="2" id="KW-0326">Glycosidase</keyword>
<reference evidence="4" key="1">
    <citation type="submission" date="2024-05" db="EMBL/GenBank/DDBJ databases">
        <authorList>
            <person name="Cai S.Y."/>
            <person name="Jin L.M."/>
            <person name="Li H.R."/>
        </authorList>
    </citation>
    <scope>NUCLEOTIDE SEQUENCE</scope>
    <source>
        <strain evidence="4">A5-74</strain>
    </source>
</reference>
<dbReference type="CDD" id="cd02651">
    <property type="entry name" value="nuc_hydro_IU_UC_XIUA"/>
    <property type="match status" value="1"/>
</dbReference>
<evidence type="ECO:0000256" key="1">
    <source>
        <dbReference type="ARBA" id="ARBA00022801"/>
    </source>
</evidence>
<dbReference type="InterPro" id="IPR036452">
    <property type="entry name" value="Ribo_hydro-like"/>
</dbReference>
<dbReference type="GO" id="GO:0006152">
    <property type="term" value="P:purine nucleoside catabolic process"/>
    <property type="evidence" value="ECO:0007669"/>
    <property type="project" value="TreeGrafter"/>
</dbReference>
<sequence>MTAVGTVAHPAPRKIIIDCDPGHDDAIAILLAHGDPNIELLAITTVAGNQTIEKVTRNARIIATFAGISGVPIAAGCGGPLVRQPFVAAHIHGESGLDGPVLPEPTVPLDDRHAVDLIIDLVMAHEPGSITLVPTAPLTNIALAIRKQPAIVERVREVVLMGGGDGFGNITAAAEFNIAVDPEAAQAVFAAPWSVTMVGIDTTHQVPATPAVRQRIRAVDTTSARMVEAMLEFYTAAYAHEYRFTAPPVHDPVTVAAVIDPDLLTTRPAHVEVELAGTHTTGMTVCDFYGRGGAELRTAVAQSVDADRFWDLVIAALARCE</sequence>
<evidence type="ECO:0000256" key="2">
    <source>
        <dbReference type="ARBA" id="ARBA00023295"/>
    </source>
</evidence>
<dbReference type="AlphaFoldDB" id="A0AAU8DSB4"/>
<dbReference type="InterPro" id="IPR001910">
    <property type="entry name" value="Inosine/uridine_hydrolase_dom"/>
</dbReference>
<gene>
    <name evidence="4" type="ORF">ABLG96_07835</name>
</gene>
<dbReference type="PANTHER" id="PTHR12304">
    <property type="entry name" value="INOSINE-URIDINE PREFERRING NUCLEOSIDE HYDROLASE"/>
    <property type="match status" value="1"/>
</dbReference>
<dbReference type="GO" id="GO:0045437">
    <property type="term" value="F:uridine nucleosidase activity"/>
    <property type="evidence" value="ECO:0007669"/>
    <property type="project" value="UniProtKB-ARBA"/>
</dbReference>
<organism evidence="4">
    <name type="scientific">Nakamurella sp. A5-74</name>
    <dbReference type="NCBI Taxonomy" id="3158264"/>
    <lineage>
        <taxon>Bacteria</taxon>
        <taxon>Bacillati</taxon>
        <taxon>Actinomycetota</taxon>
        <taxon>Actinomycetes</taxon>
        <taxon>Nakamurellales</taxon>
        <taxon>Nakamurellaceae</taxon>
        <taxon>Nakamurella</taxon>
    </lineage>
</organism>
<dbReference type="PANTHER" id="PTHR12304:SF4">
    <property type="entry name" value="URIDINE NUCLEOSIDASE"/>
    <property type="match status" value="1"/>
</dbReference>
<proteinExistence type="predicted"/>
<dbReference type="RefSeq" id="WP_353650804.1">
    <property type="nucleotide sequence ID" value="NZ_CP159218.1"/>
</dbReference>
<name>A0AAU8DSB4_9ACTN</name>
<dbReference type="GO" id="GO:0005829">
    <property type="term" value="C:cytosol"/>
    <property type="evidence" value="ECO:0007669"/>
    <property type="project" value="TreeGrafter"/>
</dbReference>
<dbReference type="PROSITE" id="PS01247">
    <property type="entry name" value="IUNH"/>
    <property type="match status" value="1"/>
</dbReference>
<dbReference type="Gene3D" id="3.90.245.10">
    <property type="entry name" value="Ribonucleoside hydrolase-like"/>
    <property type="match status" value="1"/>
</dbReference>
<dbReference type="InterPro" id="IPR023186">
    <property type="entry name" value="IUNH"/>
</dbReference>
<feature type="domain" description="Inosine/uridine-preferring nucleoside hydrolase" evidence="3">
    <location>
        <begin position="15"/>
        <end position="311"/>
    </location>
</feature>
<dbReference type="SUPFAM" id="SSF53590">
    <property type="entry name" value="Nucleoside hydrolase"/>
    <property type="match status" value="1"/>
</dbReference>
<keyword evidence="1 4" id="KW-0378">Hydrolase</keyword>